<dbReference type="FunFam" id="2.40.160.50:FF:000009">
    <property type="entry name" value="Putative hemolysin activator protein"/>
    <property type="match status" value="1"/>
</dbReference>
<dbReference type="Pfam" id="PF03865">
    <property type="entry name" value="ShlB"/>
    <property type="match status" value="1"/>
</dbReference>
<feature type="chain" id="PRO_5001924695" evidence="8">
    <location>
        <begin position="34"/>
        <end position="607"/>
    </location>
</feature>
<protein>
    <submittedName>
        <fullName evidence="12">Hemin transporter</fullName>
    </submittedName>
</protein>
<name>A0A096BEG7_9BURK</name>
<evidence type="ECO:0000256" key="3">
    <source>
        <dbReference type="ARBA" id="ARBA00022452"/>
    </source>
</evidence>
<dbReference type="GO" id="GO:0098046">
    <property type="term" value="C:type V protein secretion system complex"/>
    <property type="evidence" value="ECO:0007669"/>
    <property type="project" value="TreeGrafter"/>
</dbReference>
<dbReference type="Pfam" id="PF08479">
    <property type="entry name" value="POTRA_2"/>
    <property type="match status" value="1"/>
</dbReference>
<dbReference type="Gene3D" id="2.40.160.50">
    <property type="entry name" value="membrane protein fhac: a member of the omp85/tpsb transporter family"/>
    <property type="match status" value="1"/>
</dbReference>
<accession>A0A096BEG7</accession>
<evidence type="ECO:0000256" key="1">
    <source>
        <dbReference type="ARBA" id="ARBA00004442"/>
    </source>
</evidence>
<feature type="domain" description="Polypeptide-transport-associated ShlB-type" evidence="10">
    <location>
        <begin position="94"/>
        <end position="173"/>
    </location>
</feature>
<dbReference type="InterPro" id="IPR027282">
    <property type="entry name" value="TPS"/>
</dbReference>
<keyword evidence="3" id="KW-1134">Transmembrane beta strand</keyword>
<dbReference type="EMBL" id="JRNI01000013">
    <property type="protein sequence ID" value="KGF31559.1"/>
    <property type="molecule type" value="Genomic_DNA"/>
</dbReference>
<dbReference type="InterPro" id="IPR013686">
    <property type="entry name" value="Polypept-transport_assoc_ShlB"/>
</dbReference>
<dbReference type="eggNOG" id="COG2831">
    <property type="taxonomic scope" value="Bacteria"/>
</dbReference>
<dbReference type="Proteomes" id="UP000029629">
    <property type="component" value="Unassembled WGS sequence"/>
</dbReference>
<dbReference type="InterPro" id="IPR035251">
    <property type="entry name" value="ShlB_POTRA"/>
</dbReference>
<organism evidence="12 13">
    <name type="scientific">Oligella urethralis DNF00040</name>
    <dbReference type="NCBI Taxonomy" id="1401065"/>
    <lineage>
        <taxon>Bacteria</taxon>
        <taxon>Pseudomonadati</taxon>
        <taxon>Pseudomonadota</taxon>
        <taxon>Betaproteobacteria</taxon>
        <taxon>Burkholderiales</taxon>
        <taxon>Alcaligenaceae</taxon>
        <taxon>Oligella</taxon>
    </lineage>
</organism>
<dbReference type="AlphaFoldDB" id="A0A096BEG7"/>
<evidence type="ECO:0000256" key="8">
    <source>
        <dbReference type="SAM" id="SignalP"/>
    </source>
</evidence>
<comment type="caution">
    <text evidence="12">The sequence shown here is derived from an EMBL/GenBank/DDBJ whole genome shotgun (WGS) entry which is preliminary data.</text>
</comment>
<feature type="signal peptide" evidence="8">
    <location>
        <begin position="1"/>
        <end position="33"/>
    </location>
</feature>
<comment type="subcellular location">
    <subcellularLocation>
        <location evidence="1">Cell outer membrane</location>
    </subcellularLocation>
</comment>
<dbReference type="Pfam" id="PF17287">
    <property type="entry name" value="POTRA_3"/>
    <property type="match status" value="1"/>
</dbReference>
<keyword evidence="4" id="KW-0812">Transmembrane</keyword>
<keyword evidence="6" id="KW-0472">Membrane</keyword>
<dbReference type="PIRSF" id="PIRSF029745">
    <property type="entry name" value="FhaC"/>
    <property type="match status" value="1"/>
</dbReference>
<reference evidence="12 13" key="1">
    <citation type="submission" date="2014-07" db="EMBL/GenBank/DDBJ databases">
        <authorList>
            <person name="McCorrison J."/>
            <person name="Sanka R."/>
            <person name="Torralba M."/>
            <person name="Gillis M."/>
            <person name="Haft D.H."/>
            <person name="Methe B."/>
            <person name="Sutton G."/>
            <person name="Nelson K.E."/>
        </authorList>
    </citation>
    <scope>NUCLEOTIDE SEQUENCE [LARGE SCALE GENOMIC DNA]</scope>
    <source>
        <strain evidence="12 13">DNF00040</strain>
    </source>
</reference>
<feature type="domain" description="Haemolysin activator HlyB C-terminal" evidence="9">
    <location>
        <begin position="240"/>
        <end position="562"/>
    </location>
</feature>
<evidence type="ECO:0000256" key="2">
    <source>
        <dbReference type="ARBA" id="ARBA00009055"/>
    </source>
</evidence>
<evidence type="ECO:0000256" key="7">
    <source>
        <dbReference type="ARBA" id="ARBA00023237"/>
    </source>
</evidence>
<keyword evidence="5" id="KW-0813">Transport</keyword>
<dbReference type="Gene3D" id="3.10.20.310">
    <property type="entry name" value="membrane protein fhac"/>
    <property type="match status" value="1"/>
</dbReference>
<dbReference type="InterPro" id="IPR005565">
    <property type="entry name" value="Hemolysn_activator_HlyB_C"/>
</dbReference>
<gene>
    <name evidence="12" type="ORF">HMPREF2130_03430</name>
</gene>
<evidence type="ECO:0000313" key="12">
    <source>
        <dbReference type="EMBL" id="KGF31559.1"/>
    </source>
</evidence>
<evidence type="ECO:0000256" key="5">
    <source>
        <dbReference type="ARBA" id="ARBA00023065"/>
    </source>
</evidence>
<feature type="domain" description="ShlB POTRA" evidence="11">
    <location>
        <begin position="192"/>
        <end position="233"/>
    </location>
</feature>
<keyword evidence="8" id="KW-0732">Signal</keyword>
<keyword evidence="7" id="KW-0998">Cell outer membrane</keyword>
<comment type="similarity">
    <text evidence="2">Belongs to the TPS (TC 1.B.20) family.</text>
</comment>
<dbReference type="PANTHER" id="PTHR34597:SF3">
    <property type="entry name" value="OUTER MEMBRANE TRANSPORTER CDIB"/>
    <property type="match status" value="1"/>
</dbReference>
<evidence type="ECO:0000313" key="13">
    <source>
        <dbReference type="Proteomes" id="UP000029629"/>
    </source>
</evidence>
<evidence type="ECO:0000259" key="10">
    <source>
        <dbReference type="Pfam" id="PF08479"/>
    </source>
</evidence>
<proteinExistence type="inferred from homology"/>
<evidence type="ECO:0000256" key="6">
    <source>
        <dbReference type="ARBA" id="ARBA00023136"/>
    </source>
</evidence>
<dbReference type="GO" id="GO:0006811">
    <property type="term" value="P:monoatomic ion transport"/>
    <property type="evidence" value="ECO:0007669"/>
    <property type="project" value="UniProtKB-KW"/>
</dbReference>
<dbReference type="GO" id="GO:0008320">
    <property type="term" value="F:protein transmembrane transporter activity"/>
    <property type="evidence" value="ECO:0007669"/>
    <property type="project" value="TreeGrafter"/>
</dbReference>
<keyword evidence="13" id="KW-1185">Reference proteome</keyword>
<evidence type="ECO:0000259" key="9">
    <source>
        <dbReference type="Pfam" id="PF03865"/>
    </source>
</evidence>
<dbReference type="GO" id="GO:0009279">
    <property type="term" value="C:cell outer membrane"/>
    <property type="evidence" value="ECO:0007669"/>
    <property type="project" value="UniProtKB-SubCell"/>
</dbReference>
<sequence length="607" mass="68535">MNKENPLVVVSSLFLRGSIVAGLSAFFMSNALAQSGSVVSSPNEAQFEEQRQQQREALQQATRQSQDDVRLVGPELEEPSFRTLAAIGEESPCFPIKSLSLEGQEASRFQFALEAAITRAGFKEGQCVGVQGIELLSVYAQNALIDRGYTTSRVVLEAQDLSQGHLRLTLIPGYVGEVILSPDGAQGFGHARMRWLQNEMPVRRGEVFNLRDIEQGLENYRRLPTAQTSIRIEAADRAQYSDVHVDWQQRHVPFRLSMGFDNSGSRQTGRYIGTTTFSGDGLLGLSDLFYVSYNRSLGDRLSLRDDDGHRTKGRTDSYSLHYSIPWGYWQFFYNQSYYRYHQAVAGAYEHYDYNGRSLNRELGVSRTLYRDQRRKTQASFKLWQRRSNNYIADAEIDVQRKKMGGWQASVSHKEFIGANTLGLDLSYRRGTGIFNSEQPAEHLFGEGTSRMRVLTADVNWSMPFTLGQESLVWDSRVHAQWHKSPLVTQDQLAIGGRYSVRGFDGELYLMAERGWYWRNDVAWQYRPNHQVYVGADVGRVSGPSSSYLLGQTLAGAVIGLRGQLTFGSSPHSNPQGYYDFFVGTPIKKPSGFKTKRVVIGFSLNFSY</sequence>
<dbReference type="GO" id="GO:0046819">
    <property type="term" value="P:protein secretion by the type V secretion system"/>
    <property type="evidence" value="ECO:0007669"/>
    <property type="project" value="TreeGrafter"/>
</dbReference>
<evidence type="ECO:0000259" key="11">
    <source>
        <dbReference type="Pfam" id="PF17287"/>
    </source>
</evidence>
<keyword evidence="5" id="KW-0406">Ion transport</keyword>
<dbReference type="PANTHER" id="PTHR34597">
    <property type="entry name" value="SLR1661 PROTEIN"/>
    <property type="match status" value="1"/>
</dbReference>
<dbReference type="InterPro" id="IPR051544">
    <property type="entry name" value="TPS_OM_transporter"/>
</dbReference>
<evidence type="ECO:0000256" key="4">
    <source>
        <dbReference type="ARBA" id="ARBA00022692"/>
    </source>
</evidence>